<feature type="short sequence motif" description="GXSXG" evidence="1">
    <location>
        <begin position="46"/>
        <end position="50"/>
    </location>
</feature>
<feature type="active site" description="Nucleophile" evidence="1">
    <location>
        <position position="48"/>
    </location>
</feature>
<keyword evidence="3" id="KW-1185">Reference proteome</keyword>
<dbReference type="Pfam" id="PF01734">
    <property type="entry name" value="Patatin"/>
    <property type="match status" value="1"/>
</dbReference>
<evidence type="ECO:0000313" key="3">
    <source>
        <dbReference type="Proteomes" id="UP000017429"/>
    </source>
</evidence>
<dbReference type="InterPro" id="IPR002641">
    <property type="entry name" value="PNPLA_dom"/>
</dbReference>
<evidence type="ECO:0000313" key="2">
    <source>
        <dbReference type="EMBL" id="USF24113.1"/>
    </source>
</evidence>
<reference evidence="2" key="1">
    <citation type="journal article" date="2014" name="Genome Announc.">
        <title>Draft genome sequences of the altered schaedler flora, a defined bacterial community from gnotobiotic mice.</title>
        <authorList>
            <person name="Wannemuehler M.J."/>
            <person name="Overstreet A.M."/>
            <person name="Ward D.V."/>
            <person name="Phillips G.J."/>
        </authorList>
    </citation>
    <scope>NUCLEOTIDE SEQUENCE</scope>
    <source>
        <strain evidence="2">ASF457</strain>
    </source>
</reference>
<dbReference type="InterPro" id="IPR016035">
    <property type="entry name" value="Acyl_Trfase/lysoPLipase"/>
</dbReference>
<evidence type="ECO:0000256" key="1">
    <source>
        <dbReference type="PROSITE-ProRule" id="PRU01161"/>
    </source>
</evidence>
<sequence length="297" mass="32469">MSIIKDIIYNKKISLALDSGSAKGMAHIGVIETLEKEGYQITAVAGTSMGAIVAAYYCLGKLDILKSWLTGLNKKSTFMTFDVSFSGGFIGGKKLMQAFEEHLGYAKFSDAKIPLYITATNLDTGKECIFSEGPIIHAIRASISVPGVMRPYLYEGSYYVDGAVTNPLPVDVLHNNKHKNIVAVHLHEYIEERDNSSAPGLLETMSRSMGIVSRCLAKAKMQEAVAVIEPKLSGIDMFHFYQAQEVINCGANAAKIAVEQGALDSITLKILNNFKEKISNRIIHIMKKKLGKEQSGE</sequence>
<dbReference type="KEGG" id="msch:N508_001192"/>
<reference evidence="2" key="3">
    <citation type="submission" date="2022-06" db="EMBL/GenBank/DDBJ databases">
        <title>Resources to Facilitate Use of the Altered Schaedler Flora (ASF) Mouse Model to Study Microbiome Function.</title>
        <authorList>
            <person name="Proctor A."/>
            <person name="Parvinroo S."/>
            <person name="Richie T."/>
            <person name="Jia X."/>
            <person name="Lee S.T.M."/>
            <person name="Karp P.D."/>
            <person name="Paley S."/>
            <person name="Kostic A.D."/>
            <person name="Pierre J.F."/>
            <person name="Wannemuehler M.J."/>
            <person name="Phillips G.J."/>
        </authorList>
    </citation>
    <scope>NUCLEOTIDE SEQUENCE</scope>
    <source>
        <strain evidence="2">ASF457</strain>
    </source>
</reference>
<dbReference type="PROSITE" id="PS51635">
    <property type="entry name" value="PNPLA"/>
    <property type="match status" value="1"/>
</dbReference>
<dbReference type="PANTHER" id="PTHR14226">
    <property type="entry name" value="NEUROPATHY TARGET ESTERASE/SWISS CHEESE D.MELANOGASTER"/>
    <property type="match status" value="1"/>
</dbReference>
<dbReference type="GO" id="GO:0016042">
    <property type="term" value="P:lipid catabolic process"/>
    <property type="evidence" value="ECO:0007669"/>
    <property type="project" value="UniProtKB-UniRule"/>
</dbReference>
<protein>
    <submittedName>
        <fullName evidence="2">NTE family protein</fullName>
    </submittedName>
</protein>
<dbReference type="InterPro" id="IPR050301">
    <property type="entry name" value="NTE"/>
</dbReference>
<feature type="active site" description="Proton acceptor" evidence="1">
    <location>
        <position position="161"/>
    </location>
</feature>
<dbReference type="PANTHER" id="PTHR14226:SF29">
    <property type="entry name" value="NEUROPATHY TARGET ESTERASE SWS"/>
    <property type="match status" value="1"/>
</dbReference>
<dbReference type="EMBL" id="CP097562">
    <property type="protein sequence ID" value="USF24113.1"/>
    <property type="molecule type" value="Genomic_DNA"/>
</dbReference>
<organism evidence="2 3">
    <name type="scientific">Mucispirillum schaedleri ASF457</name>
    <dbReference type="NCBI Taxonomy" id="1379858"/>
    <lineage>
        <taxon>Bacteria</taxon>
        <taxon>Pseudomonadati</taxon>
        <taxon>Deferribacterota</taxon>
        <taxon>Deferribacteres</taxon>
        <taxon>Deferribacterales</taxon>
        <taxon>Mucispirillaceae</taxon>
        <taxon>Mucispirillum</taxon>
    </lineage>
</organism>
<proteinExistence type="predicted"/>
<dbReference type="eggNOG" id="COG1752">
    <property type="taxonomic scope" value="Bacteria"/>
</dbReference>
<dbReference type="AlphaFoldDB" id="V2Q0E8"/>
<accession>V2Q0E8</accession>
<gene>
    <name evidence="2" type="ORF">N508_001192</name>
</gene>
<reference evidence="2" key="2">
    <citation type="submission" date="2022-05" db="EMBL/GenBank/DDBJ databases">
        <authorList>
            <person name="Proctor A.L."/>
            <person name="Phillips G.J."/>
            <person name="Wannemuehler M.J."/>
        </authorList>
    </citation>
    <scope>NUCLEOTIDE SEQUENCE</scope>
    <source>
        <strain evidence="2">ASF457</strain>
    </source>
</reference>
<keyword evidence="1" id="KW-0443">Lipid metabolism</keyword>
<dbReference type="RefSeq" id="WP_023275483.1">
    <property type="nucleotide sequence ID" value="NZ_CP097562.1"/>
</dbReference>
<keyword evidence="1" id="KW-0442">Lipid degradation</keyword>
<comment type="caution">
    <text evidence="1">Lacks conserved residue(s) required for the propagation of feature annotation.</text>
</comment>
<feature type="short sequence motif" description="DGA/G" evidence="1">
    <location>
        <begin position="161"/>
        <end position="163"/>
    </location>
</feature>
<dbReference type="Proteomes" id="UP000017429">
    <property type="component" value="Chromosome"/>
</dbReference>
<keyword evidence="1" id="KW-0378">Hydrolase</keyword>
<dbReference type="OrthoDB" id="9770965at2"/>
<dbReference type="Gene3D" id="3.40.1090.10">
    <property type="entry name" value="Cytosolic phospholipase A2 catalytic domain"/>
    <property type="match status" value="1"/>
</dbReference>
<dbReference type="SUPFAM" id="SSF52151">
    <property type="entry name" value="FabD/lysophospholipase-like"/>
    <property type="match status" value="1"/>
</dbReference>
<dbReference type="GO" id="GO:0016787">
    <property type="term" value="F:hydrolase activity"/>
    <property type="evidence" value="ECO:0007669"/>
    <property type="project" value="UniProtKB-UniRule"/>
</dbReference>
<name>V2Q0E8_9BACT</name>